<evidence type="ECO:0000256" key="1">
    <source>
        <dbReference type="ARBA" id="ARBA00022448"/>
    </source>
</evidence>
<keyword evidence="9" id="KW-0408">Iron</keyword>
<evidence type="ECO:0000256" key="6">
    <source>
        <dbReference type="ARBA" id="ARBA00022737"/>
    </source>
</evidence>
<dbReference type="InterPro" id="IPR017896">
    <property type="entry name" value="4Fe4S_Fe-S-bd"/>
</dbReference>
<keyword evidence="11" id="KW-0472">Membrane</keyword>
<keyword evidence="16" id="KW-1185">Reference proteome</keyword>
<reference evidence="15 16" key="1">
    <citation type="journal article" date="2015" name="Genome Biol. Evol.">
        <title>Distinctive Genome Reduction Rates Revealed by Genomic Analyses of Two Coxiella-Like Endosymbionts in Ticks.</title>
        <authorList>
            <person name="Gottlieb Y."/>
            <person name="Lalzar I."/>
            <person name="Klasson L."/>
        </authorList>
    </citation>
    <scope>NUCLEOTIDE SEQUENCE [LARGE SCALE GENOMIC DNA]</scope>
    <source>
        <strain evidence="15 16">CRt</strain>
    </source>
</reference>
<gene>
    <name evidence="15" type="primary">rnfB</name>
    <name evidence="15" type="ORF">CleRT_02170</name>
</gene>
<keyword evidence="3" id="KW-0004">4Fe-4S</keyword>
<dbReference type="Gene3D" id="3.30.70.20">
    <property type="match status" value="1"/>
</dbReference>
<evidence type="ECO:0000256" key="4">
    <source>
        <dbReference type="ARBA" id="ARBA00022519"/>
    </source>
</evidence>
<evidence type="ECO:0000256" key="11">
    <source>
        <dbReference type="ARBA" id="ARBA00023136"/>
    </source>
</evidence>
<dbReference type="InterPro" id="IPR007202">
    <property type="entry name" value="4Fe-4S_dom"/>
</dbReference>
<dbReference type="InterPro" id="IPR050294">
    <property type="entry name" value="RnfB_subfamily"/>
</dbReference>
<evidence type="ECO:0000313" key="16">
    <source>
        <dbReference type="Proteomes" id="UP000063965"/>
    </source>
</evidence>
<keyword evidence="2" id="KW-1003">Cell membrane</keyword>
<dbReference type="Proteomes" id="UP000063965">
    <property type="component" value="Chromosome"/>
</dbReference>
<proteinExistence type="predicted"/>
<evidence type="ECO:0000256" key="7">
    <source>
        <dbReference type="ARBA" id="ARBA00022967"/>
    </source>
</evidence>
<evidence type="ECO:0000256" key="5">
    <source>
        <dbReference type="ARBA" id="ARBA00022723"/>
    </source>
</evidence>
<keyword evidence="4" id="KW-0997">Cell inner membrane</keyword>
<keyword evidence="6" id="KW-0677">Repeat</keyword>
<evidence type="ECO:0000256" key="9">
    <source>
        <dbReference type="ARBA" id="ARBA00023004"/>
    </source>
</evidence>
<evidence type="ECO:0000256" key="3">
    <source>
        <dbReference type="ARBA" id="ARBA00022485"/>
    </source>
</evidence>
<name>A0ABM5UTJ6_9COXI</name>
<keyword evidence="1" id="KW-0813">Transport</keyword>
<evidence type="ECO:0000256" key="10">
    <source>
        <dbReference type="ARBA" id="ARBA00023014"/>
    </source>
</evidence>
<dbReference type="PROSITE" id="PS00198">
    <property type="entry name" value="4FE4S_FER_1"/>
    <property type="match status" value="1"/>
</dbReference>
<accession>A0ABM5UTJ6</accession>
<feature type="domain" description="4Fe-4S ferredoxin-type" evidence="13">
    <location>
        <begin position="109"/>
        <end position="138"/>
    </location>
</feature>
<feature type="coiled-coil region" evidence="12">
    <location>
        <begin position="144"/>
        <end position="187"/>
    </location>
</feature>
<dbReference type="InterPro" id="IPR010207">
    <property type="entry name" value="Elect_transpt_cplx_RnfB/RsxB"/>
</dbReference>
<evidence type="ECO:0000256" key="12">
    <source>
        <dbReference type="SAM" id="Coils"/>
    </source>
</evidence>
<keyword evidence="5" id="KW-0479">Metal-binding</keyword>
<dbReference type="InterPro" id="IPR017900">
    <property type="entry name" value="4Fe4S_Fe_S_CS"/>
</dbReference>
<keyword evidence="12" id="KW-0175">Coiled coil</keyword>
<dbReference type="EMBL" id="CP011126">
    <property type="protein sequence ID" value="AKQ33246.1"/>
    <property type="molecule type" value="Genomic_DNA"/>
</dbReference>
<dbReference type="SUPFAM" id="SSF54862">
    <property type="entry name" value="4Fe-4S ferredoxins"/>
    <property type="match status" value="1"/>
</dbReference>
<feature type="domain" description="4Fe-4S" evidence="14">
    <location>
        <begin position="3"/>
        <end position="62"/>
    </location>
</feature>
<evidence type="ECO:0000259" key="14">
    <source>
        <dbReference type="PROSITE" id="PS51656"/>
    </source>
</evidence>
<evidence type="ECO:0000256" key="8">
    <source>
        <dbReference type="ARBA" id="ARBA00022982"/>
    </source>
</evidence>
<sequence>MSTKEELINKLDDLLPQTQCGLCNYKACRPYATAIVHNETTIDHCLPGGIDTLINIATCLGQDPAPYREKMEKKAKPPAIAIIREEECIGCTKCIQACPTDAIVGASKLMHTIITDVCTGCERCLPACPVDCIEIKTLPPIITVEEQKQQAHKWRSRYEKRQKRLVRDKIEQQRKYQEAKLANTSKQTLEARQMAIRIAVARVQAKRKMS</sequence>
<evidence type="ECO:0000259" key="13">
    <source>
        <dbReference type="PROSITE" id="PS51379"/>
    </source>
</evidence>
<dbReference type="PANTHER" id="PTHR42859:SF3">
    <property type="entry name" value="ION-TRANSLOCATING OXIDOREDUCTASE COMPLEX SUBUNIT B"/>
    <property type="match status" value="1"/>
</dbReference>
<evidence type="ECO:0000313" key="15">
    <source>
        <dbReference type="EMBL" id="AKQ33246.1"/>
    </source>
</evidence>
<dbReference type="NCBIfam" id="TIGR01944">
    <property type="entry name" value="rnfB"/>
    <property type="match status" value="1"/>
</dbReference>
<feature type="domain" description="4Fe-4S ferredoxin-type" evidence="13">
    <location>
        <begin position="79"/>
        <end position="108"/>
    </location>
</feature>
<dbReference type="Gene3D" id="1.10.15.40">
    <property type="entry name" value="Electron transport complex subunit B, putative Fe-S cluster"/>
    <property type="match status" value="1"/>
</dbReference>
<keyword evidence="7" id="KW-1278">Translocase</keyword>
<dbReference type="PROSITE" id="PS51656">
    <property type="entry name" value="4FE4S"/>
    <property type="match status" value="1"/>
</dbReference>
<dbReference type="PANTHER" id="PTHR42859">
    <property type="entry name" value="OXIDOREDUCTASE"/>
    <property type="match status" value="1"/>
</dbReference>
<dbReference type="Pfam" id="PF04060">
    <property type="entry name" value="FeS"/>
    <property type="match status" value="1"/>
</dbReference>
<dbReference type="RefSeq" id="WP_048874878.1">
    <property type="nucleotide sequence ID" value="NZ_CP011126.1"/>
</dbReference>
<evidence type="ECO:0000256" key="2">
    <source>
        <dbReference type="ARBA" id="ARBA00022475"/>
    </source>
</evidence>
<keyword evidence="10" id="KW-0411">Iron-sulfur</keyword>
<organism evidence="15 16">
    <name type="scientific">Candidatus Coxiella mudrowiae</name>
    <dbReference type="NCBI Taxonomy" id="2054173"/>
    <lineage>
        <taxon>Bacteria</taxon>
        <taxon>Pseudomonadati</taxon>
        <taxon>Pseudomonadota</taxon>
        <taxon>Gammaproteobacteria</taxon>
        <taxon>Legionellales</taxon>
        <taxon>Coxiellaceae</taxon>
        <taxon>Coxiella</taxon>
    </lineage>
</organism>
<dbReference type="Pfam" id="PF14697">
    <property type="entry name" value="Fer4_21"/>
    <property type="match status" value="1"/>
</dbReference>
<keyword evidence="8" id="KW-0249">Electron transport</keyword>
<protein>
    <submittedName>
        <fullName evidence="15">Electron transport complex protein, RnfABCDGE type, B subunit</fullName>
    </submittedName>
</protein>
<dbReference type="PROSITE" id="PS51379">
    <property type="entry name" value="4FE4S_FER_2"/>
    <property type="match status" value="2"/>
</dbReference>